<dbReference type="EMBL" id="JAUQTB010000004">
    <property type="protein sequence ID" value="MDO7906825.1"/>
    <property type="molecule type" value="Genomic_DNA"/>
</dbReference>
<dbReference type="InterPro" id="IPR050300">
    <property type="entry name" value="GDXG_lipolytic_enzyme"/>
</dbReference>
<evidence type="ECO:0000313" key="4">
    <source>
        <dbReference type="Proteomes" id="UP001240171"/>
    </source>
</evidence>
<evidence type="ECO:0000313" key="3">
    <source>
        <dbReference type="EMBL" id="MDO7906825.1"/>
    </source>
</evidence>
<evidence type="ECO:0000256" key="1">
    <source>
        <dbReference type="ARBA" id="ARBA00022801"/>
    </source>
</evidence>
<accession>A0ABT9CC33</accession>
<dbReference type="GO" id="GO:0016787">
    <property type="term" value="F:hydrolase activity"/>
    <property type="evidence" value="ECO:0007669"/>
    <property type="project" value="UniProtKB-KW"/>
</dbReference>
<dbReference type="Gene3D" id="3.40.50.1820">
    <property type="entry name" value="alpha/beta hydrolase"/>
    <property type="match status" value="1"/>
</dbReference>
<name>A0ABT9CC33_9BACL</name>
<dbReference type="SUPFAM" id="SSF53474">
    <property type="entry name" value="alpha/beta-Hydrolases"/>
    <property type="match status" value="1"/>
</dbReference>
<comment type="caution">
    <text evidence="3">The sequence shown here is derived from an EMBL/GenBank/DDBJ whole genome shotgun (WGS) entry which is preliminary data.</text>
</comment>
<gene>
    <name evidence="3" type="ORF">Q5741_10350</name>
</gene>
<protein>
    <submittedName>
        <fullName evidence="3">Alpha/beta hydrolase</fullName>
    </submittedName>
</protein>
<reference evidence="3 4" key="1">
    <citation type="submission" date="2023-07" db="EMBL/GenBank/DDBJ databases">
        <title>Paenibacillus sp. JX-17 nov. isolated from soil.</title>
        <authorList>
            <person name="Wan Y."/>
            <person name="Liu B."/>
        </authorList>
    </citation>
    <scope>NUCLEOTIDE SEQUENCE [LARGE SCALE GENOMIC DNA]</scope>
    <source>
        <strain evidence="3 4">JX-17</strain>
    </source>
</reference>
<dbReference type="InterPro" id="IPR029058">
    <property type="entry name" value="AB_hydrolase_fold"/>
</dbReference>
<organism evidence="3 4">
    <name type="scientific">Paenibacillus lacisoli</name>
    <dbReference type="NCBI Taxonomy" id="3064525"/>
    <lineage>
        <taxon>Bacteria</taxon>
        <taxon>Bacillati</taxon>
        <taxon>Bacillota</taxon>
        <taxon>Bacilli</taxon>
        <taxon>Bacillales</taxon>
        <taxon>Paenibacillaceae</taxon>
        <taxon>Paenibacillus</taxon>
    </lineage>
</organism>
<dbReference type="Pfam" id="PF07859">
    <property type="entry name" value="Abhydrolase_3"/>
    <property type="match status" value="1"/>
</dbReference>
<dbReference type="Proteomes" id="UP001240171">
    <property type="component" value="Unassembled WGS sequence"/>
</dbReference>
<keyword evidence="4" id="KW-1185">Reference proteome</keyword>
<dbReference type="PANTHER" id="PTHR48081:SF8">
    <property type="entry name" value="ALPHA_BETA HYDROLASE FOLD-3 DOMAIN-CONTAINING PROTEIN-RELATED"/>
    <property type="match status" value="1"/>
</dbReference>
<sequence>MPLDPAISQMMKYMGQRPALNEHTLRHIRGLSEAGSRLLGQHAKPEPVGRVVDITIPAADGYKIPARCYYPEADMDVYPVLIYYHGGGFVLGSVQSHDHIARLFCKLARCAVVSVDYRLAPEHPFPAAVDDAYTSLLLVHRQASEHQWDPERIAIGGDSAGGNLAAVASILAASQQGPAIRYQLLYYPVTDMGGDYPSKQSAEHSPLLSTDDMAFFSRCYIGEQADPDDPRLSPIRYGHLEQLPPALVITAEYDPLRDEGEAFAERLKEAGVPTEAARYDGMIHGFITFPQLLPQGMQAIEQGANALVQAFRMDE</sequence>
<feature type="domain" description="Alpha/beta hydrolase fold-3" evidence="2">
    <location>
        <begin position="81"/>
        <end position="287"/>
    </location>
</feature>
<dbReference type="PANTHER" id="PTHR48081">
    <property type="entry name" value="AB HYDROLASE SUPERFAMILY PROTEIN C4A8.06C"/>
    <property type="match status" value="1"/>
</dbReference>
<keyword evidence="1 3" id="KW-0378">Hydrolase</keyword>
<dbReference type="RefSeq" id="WP_305024018.1">
    <property type="nucleotide sequence ID" value="NZ_JAUQTB010000004.1"/>
</dbReference>
<proteinExistence type="predicted"/>
<evidence type="ECO:0000259" key="2">
    <source>
        <dbReference type="Pfam" id="PF07859"/>
    </source>
</evidence>
<dbReference type="InterPro" id="IPR013094">
    <property type="entry name" value="AB_hydrolase_3"/>
</dbReference>